<feature type="compositionally biased region" description="Basic and acidic residues" evidence="2">
    <location>
        <begin position="1241"/>
        <end position="1253"/>
    </location>
</feature>
<sequence length="2203" mass="239720">MERNGSSDSNPWGAEPSYAQRLSSYHAQQHASYDQQMNDVLESPKKSSSNELHRTPSISLDANTSNGIARNGSRVQHPDDDADDDDDQFVYEGIDTAAAPSTSTPDDSTVSGEMSSDTYSAKLKDILGSDDEDDEDHVQNDAAPAAIDTDVPAHSSIASPSSPNTQRAPTLHADADAASNVTPRHAQAAPSDDGSSFRYPHPLPNDVSFDTRSASSLQHHPHSRQRLPSQPSSSRIFTPRSTSGTGLSLLRQSNAMTSASTPQRPVAYPSLSRLRASVGRAASLSLAVPKHLHIESGASSADLHGSPSSSTSPKKVRSPLPFEFTANGLAAAAAHSSKDDDASRSAIAESFITQRSRQSSFSTSVSGSIVGHNKRRRPRASFPYGGTLNGAALPPAQSATSLLSDPASSSFSAHRQGLGQIVVLGGGGTDDNSDDMASQHALKETLSNERNELSRDFVKWSALRRIIANSSANPDASQPIPTVLAVAGGLIAVGTQGGKTSVCDFAQEPIASCGHDGRGLGDAVTALAFSSDHSFLGVGHASGNIFLYDLANPGRAARHVPPVPLSSVKSGKKEGHLSGSAIVHIGFIGLRHTAIVTADSKGLAFYHALGKILGVSSNDTLRLLGKYPQYEHEDELGLGDAKKRNTIFQLSPLPLGPRPHAADETTFVAMITPTKMVLVGLKPSPRTWYRKVNRAQAAEKESVVALAEEQPVQEPGCIAWYPASTETDGKRRRQTNPILAFSFGSTLHLVRLKVRRMEQRSDPRATRGSNAAAASVTVEEVDPVELTGEDGIEEPDRIVALQWFSPDLLMLTTKSGLALFDCRAGKVTERMRGGSASAILAKTVEQRYYDAVLVGKPYDPHVEPQDDPTDARSWAINHSIRISKGRSFFLTKSDLVVGTLLSWADRLLLYVTQGDFLSAIELATLYHQGKFLGSAVGLPSDPTERTLIVADKLRELMSASAEYAFSPDRLTDSTHVTPDGRGVDRTSLFQDLARVCARACLSLDDLEFLFETLYDKYEDNGIEAIFVGQMEDFIVSGELRSLPIPVVQRLVAFRRDRQEYAQAERIIWHVDPKSLDLDQALSLCLDRRLYDALTYVFNAALQDYVSPIIELLHPLRRAIGRRQRLQQQSSKPGSEDASEDPYAHIRVSEPTGQQGADAAPDWDLEERDLEDGYRIFSYLSVILTGCKYPSQEPFEEDEQASKAKSSIYSFVFSGGCTLWPPGPGGRLVLYGLDDNASSSPARDEGSKDDPDGEHEPIYPYLRLLLEFDAEAFLDALDLACEDGFLDDEDVVGKRISRQLIVDILLELTSAQSSGRSSSDLAHLCAVNDAVRRVQDARSPELPLVARIFAHIFVARNAPKYPQFIRLSQQNVDLLLRSLALPASSHPDDAEAIESTHEDRELAAECLLSHYKPRFDDGWLDTFERASFHRILRSAFRQEKKWDRLLGMYLREHLQTDPSFPVDSDDQDLAQTPGGDAFAHFEETLFNAARKDTPEREKLQTRLHEQLADHIIDLLDLDPLKTAGLMDRFFPTQHERVLQRLAQLDEKRLLLYLQCFFEPLQVSQDSATHSAPSHAADLSDADLDWTTTIAHKESSRATYNADVGRADPEHLPRKEREAYLDLLCRYDPAAVVRNLDAKDASYFDLERLVQHCRSSEAAIDGSRVATNSDAVLWALDRLGRSKEAFEELDTACARTADSLVYVASSNDPASAEAGELLGDVRRCVNVAVRLCIERANAFGGVDESDDEESGVRKAARRKAEHVDTDEVWYRLLRSLVRLVHDVAHLGAASSTLADARRPKQMLDGVRDIVQDTLSDLISSTAAEAVSFPALFRRLTDSDGDAASKEGGAKEQGGAAEYYAEIRSVLDGMLSAYHLRSELLAITNKLFDRDTFHQFRRLHAQRKHGWRPAGGASAQCAGCGVLLIGPRRGTAAAAFAGGNGESAEMLVASPEAGKEAEADDLRRKAFQQSRNASFSSAPASRRASVTQLSTMLTPGSLLQNHHRRAKSPYDEKAAPLASPRIDKGKGVVRSASSEFSRANGDKVGSGSSSSASRRYASEGGEGAEWSEVDGYFASEAMDRRPSWPAGSGSAVMARSNSSASSIGITLRINDGPERRGSFETEGEHERGEEAEDGDGTLTPRHFGQTVAEEQMSSGETGRVLGEGAAPFDVGQGGSDAGMRETERIVVQKTGLVYHESCWKLRHPEL</sequence>
<dbReference type="EMBL" id="LT795060">
    <property type="protein sequence ID" value="SJX63139.1"/>
    <property type="molecule type" value="Genomic_DNA"/>
</dbReference>
<name>A0A2N8UEF7_9BASI</name>
<evidence type="ECO:0000256" key="2">
    <source>
        <dbReference type="SAM" id="MobiDB-lite"/>
    </source>
</evidence>
<feature type="domain" description="VPS8-like TPR-like repeats" evidence="4">
    <location>
        <begin position="1711"/>
        <end position="1900"/>
    </location>
</feature>
<dbReference type="Proteomes" id="UP000239563">
    <property type="component" value="Chromosome VII"/>
</dbReference>
<dbReference type="SUPFAM" id="SSF50978">
    <property type="entry name" value="WD40 repeat-like"/>
    <property type="match status" value="1"/>
</dbReference>
<feature type="region of interest" description="Disordered" evidence="2">
    <location>
        <begin position="1"/>
        <end position="248"/>
    </location>
</feature>
<dbReference type="GO" id="GO:0034058">
    <property type="term" value="P:endosomal vesicle fusion"/>
    <property type="evidence" value="ECO:0007669"/>
    <property type="project" value="TreeGrafter"/>
</dbReference>
<gene>
    <name evidence="5" type="ORF">SRS1_13965</name>
</gene>
<organism evidence="5 6">
    <name type="scientific">Sporisorium reilianum f. sp. reilianum</name>
    <dbReference type="NCBI Taxonomy" id="72559"/>
    <lineage>
        <taxon>Eukaryota</taxon>
        <taxon>Fungi</taxon>
        <taxon>Dikarya</taxon>
        <taxon>Basidiomycota</taxon>
        <taxon>Ustilaginomycotina</taxon>
        <taxon>Ustilaginomycetes</taxon>
        <taxon>Ustilaginales</taxon>
        <taxon>Ustilaginaceae</taxon>
        <taxon>Sporisorium</taxon>
    </lineage>
</organism>
<feature type="region of interest" description="Disordered" evidence="2">
    <location>
        <begin position="1964"/>
        <end position="2061"/>
    </location>
</feature>
<dbReference type="Gene3D" id="2.130.10.10">
    <property type="entry name" value="YVTN repeat-like/Quinoprotein amine dehydrogenase"/>
    <property type="match status" value="1"/>
</dbReference>
<feature type="compositionally biased region" description="Low complexity" evidence="2">
    <location>
        <begin position="95"/>
        <end position="109"/>
    </location>
</feature>
<feature type="region of interest" description="Disordered" evidence="2">
    <location>
        <begin position="298"/>
        <end position="319"/>
    </location>
</feature>
<dbReference type="InterPro" id="IPR036322">
    <property type="entry name" value="WD40_repeat_dom_sf"/>
</dbReference>
<feature type="compositionally biased region" description="Acidic residues" evidence="2">
    <location>
        <begin position="80"/>
        <end position="89"/>
    </location>
</feature>
<proteinExistence type="inferred from homology"/>
<evidence type="ECO:0000313" key="5">
    <source>
        <dbReference type="EMBL" id="SJX63139.1"/>
    </source>
</evidence>
<feature type="compositionally biased region" description="Polar residues" evidence="2">
    <location>
        <begin position="110"/>
        <end position="119"/>
    </location>
</feature>
<dbReference type="GO" id="GO:0005770">
    <property type="term" value="C:late endosome"/>
    <property type="evidence" value="ECO:0007669"/>
    <property type="project" value="TreeGrafter"/>
</dbReference>
<feature type="compositionally biased region" description="Low complexity" evidence="2">
    <location>
        <begin position="226"/>
        <end position="235"/>
    </location>
</feature>
<feature type="compositionally biased region" description="Polar residues" evidence="2">
    <location>
        <begin position="208"/>
        <end position="218"/>
    </location>
</feature>
<feature type="compositionally biased region" description="Polar residues" evidence="2">
    <location>
        <begin position="239"/>
        <end position="248"/>
    </location>
</feature>
<evidence type="ECO:0000259" key="3">
    <source>
        <dbReference type="Pfam" id="PF12816"/>
    </source>
</evidence>
<dbReference type="InterPro" id="IPR045111">
    <property type="entry name" value="Vps41/Vps8"/>
</dbReference>
<dbReference type="InterPro" id="IPR015943">
    <property type="entry name" value="WD40/YVTN_repeat-like_dom_sf"/>
</dbReference>
<feature type="compositionally biased region" description="Low complexity" evidence="2">
    <location>
        <begin position="1967"/>
        <end position="1982"/>
    </location>
</feature>
<feature type="region of interest" description="Disordered" evidence="2">
    <location>
        <begin position="758"/>
        <end position="780"/>
    </location>
</feature>
<feature type="domain" description="Vacuolar protein sorting-associated protein 8 central" evidence="3">
    <location>
        <begin position="1025"/>
        <end position="1279"/>
    </location>
</feature>
<protein>
    <submittedName>
        <fullName evidence="5">Uncharacterized protein</fullName>
    </submittedName>
</protein>
<feature type="compositionally biased region" description="Low complexity" evidence="2">
    <location>
        <begin position="362"/>
        <end position="371"/>
    </location>
</feature>
<dbReference type="PANTHER" id="PTHR12616:SF8">
    <property type="entry name" value="VACUOLAR PROTEIN SORTING-ASSOCIATED PROTEIN 8 HOMOLOG"/>
    <property type="match status" value="1"/>
</dbReference>
<dbReference type="InterPro" id="IPR025941">
    <property type="entry name" value="Vps8_central_dom"/>
</dbReference>
<feature type="compositionally biased region" description="Polar residues" evidence="2">
    <location>
        <begin position="1983"/>
        <end position="1997"/>
    </location>
</feature>
<dbReference type="Pfam" id="PF23410">
    <property type="entry name" value="Beta-prop_VPS8"/>
    <property type="match status" value="1"/>
</dbReference>
<dbReference type="Pfam" id="PF12816">
    <property type="entry name" value="TPR_Vps8"/>
    <property type="match status" value="1"/>
</dbReference>
<feature type="compositionally biased region" description="Polar residues" evidence="2">
    <location>
        <begin position="20"/>
        <end position="38"/>
    </location>
</feature>
<feature type="compositionally biased region" description="Polar residues" evidence="2">
    <location>
        <begin position="1"/>
        <end position="10"/>
    </location>
</feature>
<feature type="compositionally biased region" description="Polar residues" evidence="2">
    <location>
        <begin position="46"/>
        <end position="68"/>
    </location>
</feature>
<accession>A0A2N8UEF7</accession>
<feature type="compositionally biased region" description="Basic and acidic residues" evidence="2">
    <location>
        <begin position="2108"/>
        <end position="2125"/>
    </location>
</feature>
<evidence type="ECO:0000259" key="4">
    <source>
        <dbReference type="Pfam" id="PF25066"/>
    </source>
</evidence>
<dbReference type="GO" id="GO:0030897">
    <property type="term" value="C:HOPS complex"/>
    <property type="evidence" value="ECO:0007669"/>
    <property type="project" value="TreeGrafter"/>
</dbReference>
<feature type="compositionally biased region" description="Low complexity" evidence="2">
    <location>
        <begin position="2042"/>
        <end position="2056"/>
    </location>
</feature>
<feature type="compositionally biased region" description="Low complexity" evidence="2">
    <location>
        <begin position="152"/>
        <end position="163"/>
    </location>
</feature>
<feature type="region of interest" description="Disordered" evidence="2">
    <location>
        <begin position="362"/>
        <end position="383"/>
    </location>
</feature>
<feature type="region of interest" description="Disordered" evidence="2">
    <location>
        <begin position="1230"/>
        <end position="1253"/>
    </location>
</feature>
<dbReference type="GO" id="GO:0006623">
    <property type="term" value="P:protein targeting to vacuole"/>
    <property type="evidence" value="ECO:0007669"/>
    <property type="project" value="InterPro"/>
</dbReference>
<dbReference type="Pfam" id="PF25066">
    <property type="entry name" value="TPR_VPS8_2"/>
    <property type="match status" value="1"/>
</dbReference>
<evidence type="ECO:0000256" key="1">
    <source>
        <dbReference type="ARBA" id="ARBA00009422"/>
    </source>
</evidence>
<comment type="similarity">
    <text evidence="1">Belongs to the VPS8 family.</text>
</comment>
<feature type="region of interest" description="Disordered" evidence="2">
    <location>
        <begin position="2106"/>
        <end position="2138"/>
    </location>
</feature>
<reference evidence="5 6" key="1">
    <citation type="submission" date="2017-02" db="EMBL/GenBank/DDBJ databases">
        <authorList>
            <person name="Peterson S.W."/>
        </authorList>
    </citation>
    <scope>NUCLEOTIDE SEQUENCE [LARGE SCALE GENOMIC DNA]</scope>
    <source>
        <strain evidence="5 6">SRS1_H2-8</strain>
    </source>
</reference>
<dbReference type="PANTHER" id="PTHR12616">
    <property type="entry name" value="VACUOLAR PROTEIN SORTING VPS41"/>
    <property type="match status" value="1"/>
</dbReference>
<evidence type="ECO:0000313" key="6">
    <source>
        <dbReference type="Proteomes" id="UP000239563"/>
    </source>
</evidence>
<dbReference type="InterPro" id="IPR059070">
    <property type="entry name" value="TPR_VPS8_2"/>
</dbReference>